<dbReference type="PANTHER" id="PTHR18964:SF149">
    <property type="entry name" value="BIFUNCTIONAL UDP-N-ACETYLGLUCOSAMINE 2-EPIMERASE_N-ACETYLMANNOSAMINE KINASE"/>
    <property type="match status" value="1"/>
</dbReference>
<evidence type="ECO:0000313" key="3">
    <source>
        <dbReference type="Proteomes" id="UP001261871"/>
    </source>
</evidence>
<dbReference type="InterPro" id="IPR043129">
    <property type="entry name" value="ATPase_NBD"/>
</dbReference>
<dbReference type="PANTHER" id="PTHR18964">
    <property type="entry name" value="ROK (REPRESSOR, ORF, KINASE) FAMILY"/>
    <property type="match status" value="1"/>
</dbReference>
<dbReference type="Gene3D" id="3.30.420.40">
    <property type="match status" value="2"/>
</dbReference>
<dbReference type="RefSeq" id="WP_310005330.1">
    <property type="nucleotide sequence ID" value="NZ_JAVDTX010000002.1"/>
</dbReference>
<dbReference type="GO" id="GO:0004340">
    <property type="term" value="F:glucokinase activity"/>
    <property type="evidence" value="ECO:0007669"/>
    <property type="project" value="UniProtKB-EC"/>
</dbReference>
<comment type="similarity">
    <text evidence="1">Belongs to the ROK (NagC/XylR) family.</text>
</comment>
<evidence type="ECO:0000313" key="2">
    <source>
        <dbReference type="EMBL" id="MDR6844705.1"/>
    </source>
</evidence>
<evidence type="ECO:0000256" key="1">
    <source>
        <dbReference type="ARBA" id="ARBA00006479"/>
    </source>
</evidence>
<accession>A0ABU1S0Z3</accession>
<reference evidence="2 3" key="1">
    <citation type="submission" date="2023-07" db="EMBL/GenBank/DDBJ databases">
        <title>Sorghum-associated microbial communities from plants grown in Nebraska, USA.</title>
        <authorList>
            <person name="Schachtman D."/>
        </authorList>
    </citation>
    <scope>NUCLEOTIDE SEQUENCE [LARGE SCALE GENOMIC DNA]</scope>
    <source>
        <strain evidence="2 3">BE124</strain>
    </source>
</reference>
<protein>
    <submittedName>
        <fullName evidence="2">Glucokinase</fullName>
        <ecNumber evidence="2">2.7.1.2</ecNumber>
    </submittedName>
</protein>
<dbReference type="SUPFAM" id="SSF53067">
    <property type="entry name" value="Actin-like ATPase domain"/>
    <property type="match status" value="1"/>
</dbReference>
<proteinExistence type="inferred from homology"/>
<dbReference type="EC" id="2.7.1.2" evidence="2"/>
<name>A0ABU1S0Z3_9FLAO</name>
<dbReference type="InterPro" id="IPR000600">
    <property type="entry name" value="ROK"/>
</dbReference>
<sequence>MEKRFAIGMDIGGSHITAAIIDLNDMKVVEGSVSKVSFDSNLPVKVVMDFWENAIRSLCEKTQVEKLSGIAMAIPGPFDYGNGTCWIKDQNKYDNFYGLNIKDLLRERFDFNQDFPIVFENDAISFGKGEVYKNTENLSKKVMAITLGTGLGSCFIENGKIVNSGEKVPRSGEIWDHPYQNGIAEDSISLRGLLSNYHDLSDIQLNKGIELYHLANDGDEKAIKSFNKFGEDLAEVVIPWLKSFNADMLVIGGKLANAGDLFLNVFREKAKNAGIEIELVISSDNETAALLGVATLLYEVNVQ</sequence>
<organism evidence="2 3">
    <name type="scientific">Flavobacterium granuli</name>
    <dbReference type="NCBI Taxonomy" id="280093"/>
    <lineage>
        <taxon>Bacteria</taxon>
        <taxon>Pseudomonadati</taxon>
        <taxon>Bacteroidota</taxon>
        <taxon>Flavobacteriia</taxon>
        <taxon>Flavobacteriales</taxon>
        <taxon>Flavobacteriaceae</taxon>
        <taxon>Flavobacterium</taxon>
    </lineage>
</organism>
<dbReference type="Pfam" id="PF00480">
    <property type="entry name" value="ROK"/>
    <property type="match status" value="1"/>
</dbReference>
<keyword evidence="2" id="KW-0808">Transferase</keyword>
<comment type="caution">
    <text evidence="2">The sequence shown here is derived from an EMBL/GenBank/DDBJ whole genome shotgun (WGS) entry which is preliminary data.</text>
</comment>
<gene>
    <name evidence="2" type="ORF">J2W95_001396</name>
</gene>
<keyword evidence="3" id="KW-1185">Reference proteome</keyword>
<dbReference type="Proteomes" id="UP001261871">
    <property type="component" value="Unassembled WGS sequence"/>
</dbReference>
<dbReference type="EMBL" id="JAVDTX010000002">
    <property type="protein sequence ID" value="MDR6844705.1"/>
    <property type="molecule type" value="Genomic_DNA"/>
</dbReference>